<evidence type="ECO:0000313" key="2">
    <source>
        <dbReference type="EMBL" id="WZK91561.1"/>
    </source>
</evidence>
<keyword evidence="3" id="KW-1185">Reference proteome</keyword>
<feature type="region of interest" description="Disordered" evidence="1">
    <location>
        <begin position="682"/>
        <end position="709"/>
    </location>
</feature>
<evidence type="ECO:0000256" key="1">
    <source>
        <dbReference type="SAM" id="MobiDB-lite"/>
    </source>
</evidence>
<keyword evidence="2" id="KW-0614">Plasmid</keyword>
<dbReference type="Proteomes" id="UP001623232">
    <property type="component" value="Plasmid unnamed3"/>
</dbReference>
<sequence>MEDQEYDSVNSALNEYFFRGRFEMLPVYLDLEGDAEEQVAEALGVDADELCDFIGLTATRSLRFDKRDPYIDQAKWLLEWSLEGRRDPPPFTALLCALSIAAERMGTDENFSPNNYSERLFELLGVKDVTSQQKLRQYAKSTRQFWRALNMWLAENDFQLGRPTARAVIGHWKYASFGLSQALVRDADRKRLSGLFEKYDLVPGEPVPEAEMALLVHDWMSSHGATGPTPWLRKLWQSSDLRPRVVSAALDAFETWERTAGVAGTGPRKARLQWQVGFTGFPRKRARLSLAAFRGGEAEALEETGAGTETGDQLFLEDGLEQGTRFLGPVGSINLDMLLLKSRSFTGVSSGVNYGYIAKPIVTLARAPDGPVFREVSRVSLFEEHAILCHEAWLDKVEGHLSKCARPGHSVLRTTDMAGIPEGWCILRGVEVVRAVDNAHDNFHALSPIASAAALACVDGLKLGHGTWHVAAPPLVEATSEKPGTTIEIIREQFGKKDEVIAKENAVGDFMEASLDAFCVEAGTNLRAVVKHKSTELAETSFSLRSADIPRPLGAKSLSHGLLDTRFALDPLTAHDHEPARLEGCVPNGKLDDTSCHVAQREGYTPGEVPEGTLEEAIELEWCNSSDAAIVASESCVIRGYHYWVYEAFEKGDDRYDAKMAECKDCRVKALSRTREVAKGNAKKMAQHQVFTPARRSTKREVGTGQVSETDHAGVPVDTVLDGLCYLGHGSWPAFQRLATAVSPEPWFAHSLASDLFALGHIEMRGRLLANGGDWSVPPPALVIGMDGHGYLSGFQSGSLVDAVNSALSSRGTVHAPCEVSNQVTVHRWTGLGEMDLEALLETVEDAHGRKVTVTRNLASSIAPRLPSFAGVFGQAAPIHVEQADGLAMYDTRKARWRRVERMDGPGAYRVGLHGTRYVFRDRHGTTRQVGHQVAKTLAAQADGHWLHGYDMSTGRFTAALGVEPPWLFERALVVSGGTLPRRDGGRVIYERVEPRVGATILSKMYGKDEIIG</sequence>
<reference evidence="2 3" key="1">
    <citation type="submission" date="2023-04" db="EMBL/GenBank/DDBJ databases">
        <title>Complete genome sequence of Alisedimentitalea scapharcae.</title>
        <authorList>
            <person name="Rong J.-C."/>
            <person name="Yi M.-L."/>
            <person name="Zhao Q."/>
        </authorList>
    </citation>
    <scope>NUCLEOTIDE SEQUENCE [LARGE SCALE GENOMIC DNA]</scope>
    <source>
        <strain evidence="2 3">KCTC 42119</strain>
        <plasmid evidence="2 3">unnamed3</plasmid>
    </source>
</reference>
<protein>
    <submittedName>
        <fullName evidence="2">Uncharacterized protein</fullName>
    </submittedName>
</protein>
<evidence type="ECO:0000313" key="3">
    <source>
        <dbReference type="Proteomes" id="UP001623232"/>
    </source>
</evidence>
<accession>A0ABZ2XZN1</accession>
<geneLocation type="plasmid" evidence="2 3">
    <name>unnamed3</name>
</geneLocation>
<gene>
    <name evidence="2" type="ORF">QEZ52_22755</name>
</gene>
<dbReference type="RefSeq" id="WP_343211460.1">
    <property type="nucleotide sequence ID" value="NZ_CP123587.1"/>
</dbReference>
<organism evidence="2 3">
    <name type="scientific">Aliisedimentitalea scapharcae</name>
    <dbReference type="NCBI Taxonomy" id="1524259"/>
    <lineage>
        <taxon>Bacteria</taxon>
        <taxon>Pseudomonadati</taxon>
        <taxon>Pseudomonadota</taxon>
        <taxon>Alphaproteobacteria</taxon>
        <taxon>Rhodobacterales</taxon>
        <taxon>Roseobacteraceae</taxon>
        <taxon>Aliisedimentitalea</taxon>
    </lineage>
</organism>
<dbReference type="EMBL" id="CP123587">
    <property type="protein sequence ID" value="WZK91561.1"/>
    <property type="molecule type" value="Genomic_DNA"/>
</dbReference>
<name>A0ABZ2XZN1_9RHOB</name>
<proteinExistence type="predicted"/>